<keyword evidence="4" id="KW-0472">Membrane</keyword>
<feature type="transmembrane region" description="Helical" evidence="4">
    <location>
        <begin position="58"/>
        <end position="80"/>
    </location>
</feature>
<name>A0ABY1ZHP5_9GAMM</name>
<feature type="transmembrane region" description="Helical" evidence="4">
    <location>
        <begin position="151"/>
        <end position="169"/>
    </location>
</feature>
<dbReference type="Gene3D" id="1.20.144.10">
    <property type="entry name" value="Phosphatidic acid phosphatase type 2/haloperoxidase"/>
    <property type="match status" value="1"/>
</dbReference>
<keyword evidence="4" id="KW-1133">Transmembrane helix</keyword>
<reference evidence="6 7" key="1">
    <citation type="submission" date="2019-02" db="EMBL/GenBank/DDBJ databases">
        <title>Marinobacter halodurans sp. nov., a marine bacterium isolated from sea tidal flat.</title>
        <authorList>
            <person name="Yoo Y."/>
            <person name="Lee D.W."/>
            <person name="Kim B.S."/>
            <person name="Kim J.-J."/>
        </authorList>
    </citation>
    <scope>NUCLEOTIDE SEQUENCE [LARGE SCALE GENOMIC DNA]</scope>
    <source>
        <strain evidence="6 7">YJ-S3-2</strain>
    </source>
</reference>
<dbReference type="InterPro" id="IPR000326">
    <property type="entry name" value="PAP2/HPO"/>
</dbReference>
<sequence>MYGLDDLATRTLNHLSGHSPIMDGFMILLSEVGIPLMVALVVAQWWVRTSREHTRHVLVSSGLTFLLGLALNQVILLFVHRMRPYDAGLTHLLVAPNPDYSFPSDHATASFAIAAAFLVHRFYRRGLAFLIVAFLIAFSRVYIGIHYLTDVIGGATTGLLAAYLVRKFYREGNWLDQRLTRIG</sequence>
<dbReference type="InterPro" id="IPR036938">
    <property type="entry name" value="PAP2/HPO_sf"/>
</dbReference>
<feature type="transmembrane region" description="Helical" evidence="4">
    <location>
        <begin position="100"/>
        <end position="119"/>
    </location>
</feature>
<keyword evidence="7" id="KW-1185">Reference proteome</keyword>
<keyword evidence="4" id="KW-0812">Transmembrane</keyword>
<dbReference type="EC" id="3.6.1.27" evidence="1"/>
<evidence type="ECO:0000259" key="5">
    <source>
        <dbReference type="SMART" id="SM00014"/>
    </source>
</evidence>
<dbReference type="PANTHER" id="PTHR14969:SF13">
    <property type="entry name" value="AT30094P"/>
    <property type="match status" value="1"/>
</dbReference>
<evidence type="ECO:0000256" key="2">
    <source>
        <dbReference type="ARBA" id="ARBA00032707"/>
    </source>
</evidence>
<evidence type="ECO:0000256" key="3">
    <source>
        <dbReference type="ARBA" id="ARBA00047594"/>
    </source>
</evidence>
<comment type="catalytic activity">
    <reaction evidence="3">
        <text>di-trans,octa-cis-undecaprenyl diphosphate + H2O = di-trans,octa-cis-undecaprenyl phosphate + phosphate + H(+)</text>
        <dbReference type="Rhea" id="RHEA:28094"/>
        <dbReference type="ChEBI" id="CHEBI:15377"/>
        <dbReference type="ChEBI" id="CHEBI:15378"/>
        <dbReference type="ChEBI" id="CHEBI:43474"/>
        <dbReference type="ChEBI" id="CHEBI:58405"/>
        <dbReference type="ChEBI" id="CHEBI:60392"/>
        <dbReference type="EC" id="3.6.1.27"/>
    </reaction>
</comment>
<evidence type="ECO:0000256" key="4">
    <source>
        <dbReference type="SAM" id="Phobius"/>
    </source>
</evidence>
<evidence type="ECO:0000256" key="1">
    <source>
        <dbReference type="ARBA" id="ARBA00012374"/>
    </source>
</evidence>
<gene>
    <name evidence="6" type="ORF">EZI54_15195</name>
</gene>
<proteinExistence type="predicted"/>
<dbReference type="Proteomes" id="UP000313645">
    <property type="component" value="Unassembled WGS sequence"/>
</dbReference>
<dbReference type="PANTHER" id="PTHR14969">
    <property type="entry name" value="SPHINGOSINE-1-PHOSPHATE PHOSPHOHYDROLASE"/>
    <property type="match status" value="1"/>
</dbReference>
<protein>
    <recommendedName>
        <fullName evidence="1">undecaprenyl-diphosphate phosphatase</fullName>
        <ecNumber evidence="1">3.6.1.27</ecNumber>
    </recommendedName>
    <alternativeName>
        <fullName evidence="2">Undecaprenyl pyrophosphate phosphatase</fullName>
    </alternativeName>
</protein>
<organism evidence="6 7">
    <name type="scientific">Marinobacter halodurans</name>
    <dbReference type="NCBI Taxonomy" id="2528979"/>
    <lineage>
        <taxon>Bacteria</taxon>
        <taxon>Pseudomonadati</taxon>
        <taxon>Pseudomonadota</taxon>
        <taxon>Gammaproteobacteria</taxon>
        <taxon>Pseudomonadales</taxon>
        <taxon>Marinobacteraceae</taxon>
        <taxon>Marinobacter</taxon>
    </lineage>
</organism>
<dbReference type="EMBL" id="SJDL01000025">
    <property type="protein sequence ID" value="TBW53327.1"/>
    <property type="molecule type" value="Genomic_DNA"/>
</dbReference>
<accession>A0ABY1ZHP5</accession>
<dbReference type="Pfam" id="PF01569">
    <property type="entry name" value="PAP2"/>
    <property type="match status" value="1"/>
</dbReference>
<feature type="transmembrane region" description="Helical" evidence="4">
    <location>
        <begin position="126"/>
        <end position="145"/>
    </location>
</feature>
<evidence type="ECO:0000313" key="7">
    <source>
        <dbReference type="Proteomes" id="UP000313645"/>
    </source>
</evidence>
<dbReference type="SMART" id="SM00014">
    <property type="entry name" value="acidPPc"/>
    <property type="match status" value="1"/>
</dbReference>
<evidence type="ECO:0000313" key="6">
    <source>
        <dbReference type="EMBL" id="TBW53327.1"/>
    </source>
</evidence>
<dbReference type="SUPFAM" id="SSF48317">
    <property type="entry name" value="Acid phosphatase/Vanadium-dependent haloperoxidase"/>
    <property type="match status" value="1"/>
</dbReference>
<comment type="caution">
    <text evidence="6">The sequence shown here is derived from an EMBL/GenBank/DDBJ whole genome shotgun (WGS) entry which is preliminary data.</text>
</comment>
<dbReference type="RefSeq" id="WP_131482735.1">
    <property type="nucleotide sequence ID" value="NZ_SJDL01000025.1"/>
</dbReference>
<feature type="transmembrane region" description="Helical" evidence="4">
    <location>
        <begin position="25"/>
        <end position="46"/>
    </location>
</feature>
<feature type="domain" description="Phosphatidic acid phosphatase type 2/haloperoxidase" evidence="5">
    <location>
        <begin position="58"/>
        <end position="166"/>
    </location>
</feature>